<keyword evidence="3" id="KW-1185">Reference proteome</keyword>
<reference evidence="2 3" key="1">
    <citation type="submission" date="2024-11" db="EMBL/GenBank/DDBJ databases">
        <title>Adaptive evolution of stress response genes in parasites aligns with host niche diversity.</title>
        <authorList>
            <person name="Hahn C."/>
            <person name="Resl P."/>
        </authorList>
    </citation>
    <scope>NUCLEOTIDE SEQUENCE [LARGE SCALE GENOMIC DNA]</scope>
    <source>
        <strain evidence="2">EGGRZ-B1_66</strain>
        <tissue evidence="2">Body</tissue>
    </source>
</reference>
<feature type="region of interest" description="Disordered" evidence="1">
    <location>
        <begin position="1"/>
        <end position="47"/>
    </location>
</feature>
<feature type="region of interest" description="Disordered" evidence="1">
    <location>
        <begin position="85"/>
        <end position="145"/>
    </location>
</feature>
<evidence type="ECO:0000313" key="2">
    <source>
        <dbReference type="EMBL" id="KAL3316630.1"/>
    </source>
</evidence>
<gene>
    <name evidence="2" type="ORF">Ciccas_004722</name>
</gene>
<dbReference type="AlphaFoldDB" id="A0ABD2QAP6"/>
<protein>
    <submittedName>
        <fullName evidence="2">Uncharacterized protein</fullName>
    </submittedName>
</protein>
<proteinExistence type="predicted"/>
<dbReference type="EMBL" id="JBJKFK010000509">
    <property type="protein sequence ID" value="KAL3316630.1"/>
    <property type="molecule type" value="Genomic_DNA"/>
</dbReference>
<dbReference type="Proteomes" id="UP001626550">
    <property type="component" value="Unassembled WGS sequence"/>
</dbReference>
<organism evidence="2 3">
    <name type="scientific">Cichlidogyrus casuarinus</name>
    <dbReference type="NCBI Taxonomy" id="1844966"/>
    <lineage>
        <taxon>Eukaryota</taxon>
        <taxon>Metazoa</taxon>
        <taxon>Spiralia</taxon>
        <taxon>Lophotrochozoa</taxon>
        <taxon>Platyhelminthes</taxon>
        <taxon>Monogenea</taxon>
        <taxon>Monopisthocotylea</taxon>
        <taxon>Dactylogyridea</taxon>
        <taxon>Ancyrocephalidae</taxon>
        <taxon>Cichlidogyrus</taxon>
    </lineage>
</organism>
<feature type="compositionally biased region" description="Low complexity" evidence="1">
    <location>
        <begin position="365"/>
        <end position="381"/>
    </location>
</feature>
<sequence length="466" mass="50423">MRKCSLSGLVSKKSRSNSSTALNSAGEARALDSYSLQDSMPEPESRKTFLSNYHNSLKVRGQKAYRLGSALLNKKIDSSSLTRAHVRPSVRGMNQAPTNHKKQRALSTSGADLSSSRGGLLSAIKGSAKSSSKNGAPVARPSSVATSGYDTGIASSVDAPLLDLPCFSSHTIAAETSSVNGLIASPPRQKWYKNAPFSLSSRSNQRITSLLSTSVVSTKSNESQDPVKLLSYRDLSGGNTLLASTAKRKFSLKSLRSVALGHKSAILSPVAAVQRPSLGPEHDLLSYKRSPQSVQEQSLMPLGGEEEDSSTSEGAPSCPPSPSSEPFWSLSRPSGPEIHQNEIPVEEVGASTHSQLEEQVSQMMDDSSGDSTGKRSSSSERSVQKRFSTASEDSSSYLYSTDGSDFEQPSQRRKHRRKQNRLLPEKMWFSPQQLAEHVLQVGYSGIAQEYNNITRLHTEDSLHSYR</sequence>
<evidence type="ECO:0000256" key="1">
    <source>
        <dbReference type="SAM" id="MobiDB-lite"/>
    </source>
</evidence>
<feature type="compositionally biased region" description="Polar residues" evidence="1">
    <location>
        <begin position="289"/>
        <end position="298"/>
    </location>
</feature>
<evidence type="ECO:0000313" key="3">
    <source>
        <dbReference type="Proteomes" id="UP001626550"/>
    </source>
</evidence>
<accession>A0ABD2QAP6</accession>
<feature type="compositionally biased region" description="Low complexity" evidence="1">
    <location>
        <begin position="122"/>
        <end position="136"/>
    </location>
</feature>
<feature type="region of interest" description="Disordered" evidence="1">
    <location>
        <begin position="282"/>
        <end position="418"/>
    </location>
</feature>
<feature type="compositionally biased region" description="Polar residues" evidence="1">
    <location>
        <begin position="385"/>
        <end position="409"/>
    </location>
</feature>
<name>A0ABD2QAP6_9PLAT</name>
<feature type="compositionally biased region" description="Polar residues" evidence="1">
    <location>
        <begin position="351"/>
        <end position="364"/>
    </location>
</feature>
<comment type="caution">
    <text evidence="2">The sequence shown here is derived from an EMBL/GenBank/DDBJ whole genome shotgun (WGS) entry which is preliminary data.</text>
</comment>
<feature type="compositionally biased region" description="Polar residues" evidence="1">
    <location>
        <begin position="105"/>
        <end position="117"/>
    </location>
</feature>